<dbReference type="Gene3D" id="3.40.50.1240">
    <property type="entry name" value="Phosphoglycerate mutase-like"/>
    <property type="match status" value="1"/>
</dbReference>
<dbReference type="PANTHER" id="PTHR48100:SF15">
    <property type="entry name" value="SEDOHEPTULOSE 1,7-BISPHOSPHATASE"/>
    <property type="match status" value="1"/>
</dbReference>
<gene>
    <name evidence="1" type="ORF">ACFSSE_14095</name>
</gene>
<keyword evidence="2" id="KW-1185">Reference proteome</keyword>
<comment type="caution">
    <text evidence="1">The sequence shown here is derived from an EMBL/GenBank/DDBJ whole genome shotgun (WGS) entry which is preliminary data.</text>
</comment>
<dbReference type="Proteomes" id="UP001597546">
    <property type="component" value="Unassembled WGS sequence"/>
</dbReference>
<dbReference type="SUPFAM" id="SSF53254">
    <property type="entry name" value="Phosphoglycerate mutase-like"/>
    <property type="match status" value="1"/>
</dbReference>
<dbReference type="InterPro" id="IPR001345">
    <property type="entry name" value="PG/BPGM_mutase_AS"/>
</dbReference>
<sequence>MSKQKSKRLYIIRHGETDLNKNGIVQGRGIDSDLNETGIAQGEAFYKMYKNISFDKVYTSKLKRTHQTVAHFIKEGLAWEQLEGLDELAWGEYEGKKSTPELRIAFEQLIKDWALGDYNSKTVGGESPNEVNTRQIAAIQHILAQENEETVLICMHGRAMRLLMCQLMNRSFNHMDEYPHQNTSLYILDYDGENFTMKTFNSLTHLQ</sequence>
<dbReference type="EC" id="3.1.3.-" evidence="1"/>
<dbReference type="InterPro" id="IPR050275">
    <property type="entry name" value="PGM_Phosphatase"/>
</dbReference>
<dbReference type="Pfam" id="PF00300">
    <property type="entry name" value="His_Phos_1"/>
    <property type="match status" value="1"/>
</dbReference>
<proteinExistence type="predicted"/>
<dbReference type="RefSeq" id="WP_379046824.1">
    <property type="nucleotide sequence ID" value="NZ_JBHSKW010000063.1"/>
</dbReference>
<evidence type="ECO:0000313" key="2">
    <source>
        <dbReference type="Proteomes" id="UP001597546"/>
    </source>
</evidence>
<dbReference type="PROSITE" id="PS00175">
    <property type="entry name" value="PG_MUTASE"/>
    <property type="match status" value="1"/>
</dbReference>
<name>A0ABW5TU81_9SPHI</name>
<organism evidence="1 2">
    <name type="scientific">Pedobacter alpinus</name>
    <dbReference type="NCBI Taxonomy" id="1590643"/>
    <lineage>
        <taxon>Bacteria</taxon>
        <taxon>Pseudomonadati</taxon>
        <taxon>Bacteroidota</taxon>
        <taxon>Sphingobacteriia</taxon>
        <taxon>Sphingobacteriales</taxon>
        <taxon>Sphingobacteriaceae</taxon>
        <taxon>Pedobacter</taxon>
    </lineage>
</organism>
<dbReference type="InterPro" id="IPR029033">
    <property type="entry name" value="His_PPase_superfam"/>
</dbReference>
<reference evidence="2" key="1">
    <citation type="journal article" date="2019" name="Int. J. Syst. Evol. Microbiol.">
        <title>The Global Catalogue of Microorganisms (GCM) 10K type strain sequencing project: providing services to taxonomists for standard genome sequencing and annotation.</title>
        <authorList>
            <consortium name="The Broad Institute Genomics Platform"/>
            <consortium name="The Broad Institute Genome Sequencing Center for Infectious Disease"/>
            <person name="Wu L."/>
            <person name="Ma J."/>
        </authorList>
    </citation>
    <scope>NUCLEOTIDE SEQUENCE [LARGE SCALE GENOMIC DNA]</scope>
    <source>
        <strain evidence="2">KCTC 42456</strain>
    </source>
</reference>
<dbReference type="PIRSF" id="PIRSF000709">
    <property type="entry name" value="6PFK_2-Ptase"/>
    <property type="match status" value="1"/>
</dbReference>
<dbReference type="SMART" id="SM00855">
    <property type="entry name" value="PGAM"/>
    <property type="match status" value="1"/>
</dbReference>
<protein>
    <submittedName>
        <fullName evidence="1">Histidine phosphatase family protein</fullName>
        <ecNumber evidence="1">3.1.3.-</ecNumber>
    </submittedName>
</protein>
<keyword evidence="1" id="KW-0378">Hydrolase</keyword>
<accession>A0ABW5TU81</accession>
<evidence type="ECO:0000313" key="1">
    <source>
        <dbReference type="EMBL" id="MFD2732837.1"/>
    </source>
</evidence>
<dbReference type="EMBL" id="JBHULV010000047">
    <property type="protein sequence ID" value="MFD2732837.1"/>
    <property type="molecule type" value="Genomic_DNA"/>
</dbReference>
<dbReference type="PANTHER" id="PTHR48100">
    <property type="entry name" value="BROAD-SPECIFICITY PHOSPHATASE YOR283W-RELATED"/>
    <property type="match status" value="1"/>
</dbReference>
<dbReference type="CDD" id="cd07067">
    <property type="entry name" value="HP_PGM_like"/>
    <property type="match status" value="1"/>
</dbReference>
<dbReference type="GO" id="GO:0016787">
    <property type="term" value="F:hydrolase activity"/>
    <property type="evidence" value="ECO:0007669"/>
    <property type="project" value="UniProtKB-KW"/>
</dbReference>
<dbReference type="InterPro" id="IPR013078">
    <property type="entry name" value="His_Pase_superF_clade-1"/>
</dbReference>